<proteinExistence type="predicted"/>
<accession>A0AAD9J0M4</accession>
<dbReference type="AlphaFoldDB" id="A0AAD9J0M4"/>
<protein>
    <submittedName>
        <fullName evidence="2">Uncharacterized protein</fullName>
    </submittedName>
</protein>
<dbReference type="Proteomes" id="UP001208570">
    <property type="component" value="Unassembled WGS sequence"/>
</dbReference>
<gene>
    <name evidence="2" type="ORF">LSH36_762g00014</name>
</gene>
<sequence length="373" mass="42336">MKALNLTCNKLQCRNSDAAMADSITSASMLCPKSTQPTEGEYSHNRDLKCNVMVEQVNPPLEEITSVNSNFSCEESDMTTVQSTTSESNLQGYGPEFIAEETEIVAAETNIAAGTSEVFVSMDITLGNVDMNGSHCHNNSDGVTLSNVSEDCKDLEAQNQDNNVEILMNSCGRDTIVQSPGQNSLSDQTNFISEPNKDKSVNITPLVLTSDLTPGQTIAWMKREWKKARDRAKKRSKRADPLYRTKERAEALVRMRNRRSDPEYRERERARDRQRRKLARQKNLIQRQEERTRDRMYKQRRRTNLIQDSQLPQTSNVMSSEFVDAEDISQNVTDIETSRDSAILECANDLDFQVVEVYNEMEVKVEQCVEAYS</sequence>
<feature type="compositionally biased region" description="Basic and acidic residues" evidence="1">
    <location>
        <begin position="253"/>
        <end position="271"/>
    </location>
</feature>
<comment type="caution">
    <text evidence="2">The sequence shown here is derived from an EMBL/GenBank/DDBJ whole genome shotgun (WGS) entry which is preliminary data.</text>
</comment>
<dbReference type="EMBL" id="JAODUP010000762">
    <property type="protein sequence ID" value="KAK2144389.1"/>
    <property type="molecule type" value="Genomic_DNA"/>
</dbReference>
<evidence type="ECO:0000313" key="2">
    <source>
        <dbReference type="EMBL" id="KAK2144389.1"/>
    </source>
</evidence>
<evidence type="ECO:0000313" key="3">
    <source>
        <dbReference type="Proteomes" id="UP001208570"/>
    </source>
</evidence>
<feature type="region of interest" description="Disordered" evidence="1">
    <location>
        <begin position="253"/>
        <end position="305"/>
    </location>
</feature>
<name>A0AAD9J0M4_9ANNE</name>
<keyword evidence="3" id="KW-1185">Reference proteome</keyword>
<reference evidence="2" key="1">
    <citation type="journal article" date="2023" name="Mol. Biol. Evol.">
        <title>Third-Generation Sequencing Reveals the Adaptive Role of the Epigenome in Three Deep-Sea Polychaetes.</title>
        <authorList>
            <person name="Perez M."/>
            <person name="Aroh O."/>
            <person name="Sun Y."/>
            <person name="Lan Y."/>
            <person name="Juniper S.K."/>
            <person name="Young C.R."/>
            <person name="Angers B."/>
            <person name="Qian P.Y."/>
        </authorList>
    </citation>
    <scope>NUCLEOTIDE SEQUENCE</scope>
    <source>
        <strain evidence="2">P08H-3</strain>
    </source>
</reference>
<organism evidence="2 3">
    <name type="scientific">Paralvinella palmiformis</name>
    <dbReference type="NCBI Taxonomy" id="53620"/>
    <lineage>
        <taxon>Eukaryota</taxon>
        <taxon>Metazoa</taxon>
        <taxon>Spiralia</taxon>
        <taxon>Lophotrochozoa</taxon>
        <taxon>Annelida</taxon>
        <taxon>Polychaeta</taxon>
        <taxon>Sedentaria</taxon>
        <taxon>Canalipalpata</taxon>
        <taxon>Terebellida</taxon>
        <taxon>Terebelliformia</taxon>
        <taxon>Alvinellidae</taxon>
        <taxon>Paralvinella</taxon>
    </lineage>
</organism>
<feature type="compositionally biased region" description="Basic and acidic residues" evidence="1">
    <location>
        <begin position="287"/>
        <end position="297"/>
    </location>
</feature>
<evidence type="ECO:0000256" key="1">
    <source>
        <dbReference type="SAM" id="MobiDB-lite"/>
    </source>
</evidence>